<dbReference type="EMBL" id="JAKROA010000013">
    <property type="protein sequence ID" value="KAL5104256.1"/>
    <property type="molecule type" value="Genomic_DNA"/>
</dbReference>
<sequence>MRVCKALHRPSLSFSCDVIQKHYVFEASSIIGEQNIWRYFISEYSAILSQLRQVGLFRDEHADFRDEMDRLRALRGKKKLPKCGCLDPGGILCFYSYKLGDNNFQ</sequence>
<name>A0ABR4Q3K8_9CEST</name>
<keyword evidence="1" id="KW-0689">Ribosomal protein</keyword>
<accession>A0ABR4Q3K8</accession>
<organism evidence="1 2">
    <name type="scientific">Taenia crassiceps</name>
    <dbReference type="NCBI Taxonomy" id="6207"/>
    <lineage>
        <taxon>Eukaryota</taxon>
        <taxon>Metazoa</taxon>
        <taxon>Spiralia</taxon>
        <taxon>Lophotrochozoa</taxon>
        <taxon>Platyhelminthes</taxon>
        <taxon>Cestoda</taxon>
        <taxon>Eucestoda</taxon>
        <taxon>Cyclophyllidea</taxon>
        <taxon>Taeniidae</taxon>
        <taxon>Taenia</taxon>
    </lineage>
</organism>
<dbReference type="GO" id="GO:0005840">
    <property type="term" value="C:ribosome"/>
    <property type="evidence" value="ECO:0007669"/>
    <property type="project" value="UniProtKB-KW"/>
</dbReference>
<keyword evidence="1" id="KW-0687">Ribonucleoprotein</keyword>
<reference evidence="1 2" key="1">
    <citation type="journal article" date="2022" name="Front. Cell. Infect. Microbiol.">
        <title>The Genomes of Two Strains of Taenia crassiceps the Animal Model for the Study of Human Cysticercosis.</title>
        <authorList>
            <person name="Bobes R.J."/>
            <person name="Estrada K."/>
            <person name="Rios-Valencia D.G."/>
            <person name="Calderon-Gallegos A."/>
            <person name="de la Torre P."/>
            <person name="Carrero J.C."/>
            <person name="Sanchez-Flores A."/>
            <person name="Laclette J.P."/>
        </authorList>
    </citation>
    <scope>NUCLEOTIDE SEQUENCE [LARGE SCALE GENOMIC DNA]</scope>
    <source>
        <strain evidence="1">WFUcys</strain>
    </source>
</reference>
<keyword evidence="2" id="KW-1185">Reference proteome</keyword>
<dbReference type="Pfam" id="PF08293">
    <property type="entry name" value="MRP-S33"/>
    <property type="match status" value="1"/>
</dbReference>
<gene>
    <name evidence="1" type="ORF">TcWFU_004382</name>
</gene>
<dbReference type="InterPro" id="IPR013219">
    <property type="entry name" value="Ribosomal_mS33"/>
</dbReference>
<evidence type="ECO:0000313" key="1">
    <source>
        <dbReference type="EMBL" id="KAL5104256.1"/>
    </source>
</evidence>
<comment type="caution">
    <text evidence="1">The sequence shown here is derived from an EMBL/GenBank/DDBJ whole genome shotgun (WGS) entry which is preliminary data.</text>
</comment>
<evidence type="ECO:0000313" key="2">
    <source>
        <dbReference type="Proteomes" id="UP001651158"/>
    </source>
</evidence>
<dbReference type="Proteomes" id="UP001651158">
    <property type="component" value="Unassembled WGS sequence"/>
</dbReference>
<protein>
    <submittedName>
        <fullName evidence="1">28S ribosomal protein S33 mitochondrial</fullName>
    </submittedName>
</protein>
<proteinExistence type="predicted"/>